<comment type="cofactor">
    <cofactor evidence="1 12">
        <name>FAD</name>
        <dbReference type="ChEBI" id="CHEBI:57692"/>
    </cofactor>
</comment>
<gene>
    <name evidence="15" type="primary">nadB</name>
    <name evidence="15" type="ORF">ACFQ2I_22320</name>
</gene>
<dbReference type="NCBIfam" id="NF005701">
    <property type="entry name" value="PRK07512.1"/>
    <property type="match status" value="1"/>
</dbReference>
<name>A0ABW3HWY9_9BACL</name>
<dbReference type="Gene3D" id="1.20.58.100">
    <property type="entry name" value="Fumarate reductase/succinate dehydrogenase flavoprotein-like, C-terminal domain"/>
    <property type="match status" value="1"/>
</dbReference>
<keyword evidence="16" id="KW-1185">Reference proteome</keyword>
<evidence type="ECO:0000256" key="7">
    <source>
        <dbReference type="ARBA" id="ARBA00022642"/>
    </source>
</evidence>
<evidence type="ECO:0000256" key="6">
    <source>
        <dbReference type="ARBA" id="ARBA00022630"/>
    </source>
</evidence>
<dbReference type="EC" id="1.4.3.16" evidence="4 11"/>
<evidence type="ECO:0000259" key="14">
    <source>
        <dbReference type="Pfam" id="PF02910"/>
    </source>
</evidence>
<accession>A0ABW3HWY9</accession>
<protein>
    <recommendedName>
        <fullName evidence="5 11">L-aspartate oxidase</fullName>
        <ecNumber evidence="4 11">1.4.3.16</ecNumber>
    </recommendedName>
</protein>
<dbReference type="PANTHER" id="PTHR42716:SF2">
    <property type="entry name" value="L-ASPARTATE OXIDASE, CHLOROPLASTIC"/>
    <property type="match status" value="1"/>
</dbReference>
<dbReference type="SUPFAM" id="SSF46977">
    <property type="entry name" value="Succinate dehydrogenase/fumarate reductase flavoprotein C-terminal domain"/>
    <property type="match status" value="1"/>
</dbReference>
<dbReference type="InterPro" id="IPR003953">
    <property type="entry name" value="FAD-dep_OxRdtase_2_FAD-bd"/>
</dbReference>
<evidence type="ECO:0000256" key="8">
    <source>
        <dbReference type="ARBA" id="ARBA00022827"/>
    </source>
</evidence>
<comment type="similarity">
    <text evidence="3 12">Belongs to the FAD-dependent oxidoreductase 2 family. NadB subfamily.</text>
</comment>
<keyword evidence="8 12" id="KW-0274">FAD</keyword>
<comment type="catalytic activity">
    <reaction evidence="10">
        <text>L-aspartate + O2 = iminosuccinate + H2O2</text>
        <dbReference type="Rhea" id="RHEA:25876"/>
        <dbReference type="ChEBI" id="CHEBI:15379"/>
        <dbReference type="ChEBI" id="CHEBI:16240"/>
        <dbReference type="ChEBI" id="CHEBI:29991"/>
        <dbReference type="ChEBI" id="CHEBI:77875"/>
        <dbReference type="EC" id="1.4.3.16"/>
    </reaction>
    <physiologicalReaction direction="left-to-right" evidence="10">
        <dbReference type="Rhea" id="RHEA:25877"/>
    </physiologicalReaction>
</comment>
<comment type="function">
    <text evidence="12">Catalyzes the oxidation of L-aspartate to iminoaspartate.</text>
</comment>
<keyword evidence="6 12" id="KW-0285">Flavoprotein</keyword>
<dbReference type="Pfam" id="PF02910">
    <property type="entry name" value="Succ_DH_flav_C"/>
    <property type="match status" value="1"/>
</dbReference>
<evidence type="ECO:0000259" key="13">
    <source>
        <dbReference type="Pfam" id="PF00890"/>
    </source>
</evidence>
<dbReference type="PANTHER" id="PTHR42716">
    <property type="entry name" value="L-ASPARTATE OXIDASE"/>
    <property type="match status" value="1"/>
</dbReference>
<reference evidence="16" key="1">
    <citation type="journal article" date="2019" name="Int. J. Syst. Evol. Microbiol.">
        <title>The Global Catalogue of Microorganisms (GCM) 10K type strain sequencing project: providing services to taxonomists for standard genome sequencing and annotation.</title>
        <authorList>
            <consortium name="The Broad Institute Genomics Platform"/>
            <consortium name="The Broad Institute Genome Sequencing Center for Infectious Disease"/>
            <person name="Wu L."/>
            <person name="Ma J."/>
        </authorList>
    </citation>
    <scope>NUCLEOTIDE SEQUENCE [LARGE SCALE GENOMIC DNA]</scope>
    <source>
        <strain evidence="16">CCUG 59129</strain>
    </source>
</reference>
<keyword evidence="9 12" id="KW-0560">Oxidoreductase</keyword>
<evidence type="ECO:0000313" key="15">
    <source>
        <dbReference type="EMBL" id="MFD0962080.1"/>
    </source>
</evidence>
<dbReference type="InterPro" id="IPR036188">
    <property type="entry name" value="FAD/NAD-bd_sf"/>
</dbReference>
<dbReference type="Gene3D" id="3.50.50.60">
    <property type="entry name" value="FAD/NAD(P)-binding domain"/>
    <property type="match status" value="1"/>
</dbReference>
<dbReference type="Proteomes" id="UP001596989">
    <property type="component" value="Unassembled WGS sequence"/>
</dbReference>
<evidence type="ECO:0000313" key="16">
    <source>
        <dbReference type="Proteomes" id="UP001596989"/>
    </source>
</evidence>
<evidence type="ECO:0000256" key="2">
    <source>
        <dbReference type="ARBA" id="ARBA00004950"/>
    </source>
</evidence>
<proteinExistence type="inferred from homology"/>
<comment type="subcellular location">
    <subcellularLocation>
        <location evidence="12">Cytoplasm</location>
    </subcellularLocation>
</comment>
<dbReference type="PIRSF" id="PIRSF000171">
    <property type="entry name" value="SDHA_APRA_LASPO"/>
    <property type="match status" value="1"/>
</dbReference>
<evidence type="ECO:0000256" key="4">
    <source>
        <dbReference type="ARBA" id="ARBA00012173"/>
    </source>
</evidence>
<dbReference type="InterPro" id="IPR005288">
    <property type="entry name" value="NadB"/>
</dbReference>
<dbReference type="GO" id="GO:0008734">
    <property type="term" value="F:L-aspartate oxidase activity"/>
    <property type="evidence" value="ECO:0007669"/>
    <property type="project" value="UniProtKB-EC"/>
</dbReference>
<dbReference type="InterPro" id="IPR027477">
    <property type="entry name" value="Succ_DH/fumarate_Rdtase_cat_sf"/>
</dbReference>
<keyword evidence="7 12" id="KW-0662">Pyridine nucleotide biosynthesis</keyword>
<organism evidence="15 16">
    <name type="scientific">Paenibacillus chungangensis</name>
    <dbReference type="NCBI Taxonomy" id="696535"/>
    <lineage>
        <taxon>Bacteria</taxon>
        <taxon>Bacillati</taxon>
        <taxon>Bacillota</taxon>
        <taxon>Bacilli</taxon>
        <taxon>Bacillales</taxon>
        <taxon>Paenibacillaceae</taxon>
        <taxon>Paenibacillus</taxon>
    </lineage>
</organism>
<dbReference type="EMBL" id="JBHTJZ010000071">
    <property type="protein sequence ID" value="MFD0962080.1"/>
    <property type="molecule type" value="Genomic_DNA"/>
</dbReference>
<dbReference type="InterPro" id="IPR015939">
    <property type="entry name" value="Fum_Rdtase/Succ_DH_flav-like_C"/>
</dbReference>
<dbReference type="PRINTS" id="PR00368">
    <property type="entry name" value="FADPNR"/>
</dbReference>
<feature type="domain" description="FAD-dependent oxidoreductase 2 FAD-binding" evidence="13">
    <location>
        <begin position="20"/>
        <end position="390"/>
    </location>
</feature>
<dbReference type="InterPro" id="IPR037099">
    <property type="entry name" value="Fum_R/Succ_DH_flav-like_C_sf"/>
</dbReference>
<feature type="domain" description="Fumarate reductase/succinate dehydrogenase flavoprotein-like C-terminal" evidence="14">
    <location>
        <begin position="434"/>
        <end position="526"/>
    </location>
</feature>
<comment type="caution">
    <text evidence="15">The sequence shown here is derived from an EMBL/GenBank/DDBJ whole genome shotgun (WGS) entry which is preliminary data.</text>
</comment>
<dbReference type="PRINTS" id="PR00411">
    <property type="entry name" value="PNDRDTASEI"/>
</dbReference>
<evidence type="ECO:0000256" key="5">
    <source>
        <dbReference type="ARBA" id="ARBA00021901"/>
    </source>
</evidence>
<dbReference type="SUPFAM" id="SSF56425">
    <property type="entry name" value="Succinate dehydrogenase/fumarate reductase flavoprotein, catalytic domain"/>
    <property type="match status" value="1"/>
</dbReference>
<dbReference type="RefSeq" id="WP_377568246.1">
    <property type="nucleotide sequence ID" value="NZ_JBHTJZ010000071.1"/>
</dbReference>
<evidence type="ECO:0000256" key="1">
    <source>
        <dbReference type="ARBA" id="ARBA00001974"/>
    </source>
</evidence>
<sequence length="537" mass="59941">MIPRYLVDIELNKLKVIDRDVIVIGAGIAGLFTAIRASELHSVLMITKKSLLDSNTRYAQGGIAAVISDEDSPAYHRQDTLIAGAGLCSGEAVDVLVHEGPEGVCSLIGMGTQFDQENGQFALTKEGAHSQRRILHANGDATGYEIVRALSEKAVASDSIEVWDEHFAIDLVTQDGECCGAIVQKPDGERVFVRGKATILCSGGTGQLYRYTTNPEVATGDGIAMAYRAGAYIRDMEFLQFHPTSLCYPGAPRFLISEAVRGEGAVLRNIKGERFMERYHEQQELAPRDIVARAIVSEMEETRSTFVYLDITHEPADRVRHRFPTIYQYCLKYGLDLTTDWIPVAPAMHYMMGGVRTDLNGETNIRRLFACGEVSSTGVHGANRLASNSLSEAIVFGRRIVKRIEQLHSLDAAPHISCGQERDSVSMQAVVERRLKLQKIMVRYVGLRRDEKGLRKGLEELKRQLPIFHSILTEREELEFANMLTCALLTAEAALMREESRGAHYREDFPVKDDLVWRKHTILHRTEGITEERIHDA</sequence>
<dbReference type="SUPFAM" id="SSF51905">
    <property type="entry name" value="FAD/NAD(P)-binding domain"/>
    <property type="match status" value="1"/>
</dbReference>
<evidence type="ECO:0000256" key="11">
    <source>
        <dbReference type="NCBIfam" id="TIGR00551"/>
    </source>
</evidence>
<dbReference type="Pfam" id="PF00890">
    <property type="entry name" value="FAD_binding_2"/>
    <property type="match status" value="1"/>
</dbReference>
<evidence type="ECO:0000256" key="10">
    <source>
        <dbReference type="ARBA" id="ARBA00048305"/>
    </source>
</evidence>
<evidence type="ECO:0000256" key="3">
    <source>
        <dbReference type="ARBA" id="ARBA00008562"/>
    </source>
</evidence>
<evidence type="ECO:0000256" key="12">
    <source>
        <dbReference type="RuleBase" id="RU362049"/>
    </source>
</evidence>
<evidence type="ECO:0000256" key="9">
    <source>
        <dbReference type="ARBA" id="ARBA00023002"/>
    </source>
</evidence>
<dbReference type="NCBIfam" id="TIGR00551">
    <property type="entry name" value="nadB"/>
    <property type="match status" value="1"/>
</dbReference>
<dbReference type="Gene3D" id="3.90.700.10">
    <property type="entry name" value="Succinate dehydrogenase/fumarate reductase flavoprotein, catalytic domain"/>
    <property type="match status" value="1"/>
</dbReference>
<comment type="pathway">
    <text evidence="2 12">Cofactor biosynthesis; NAD(+) biosynthesis; iminoaspartate from L-aspartate (oxidase route): step 1/1.</text>
</comment>